<dbReference type="AlphaFoldDB" id="A0A0F9TF72"/>
<dbReference type="EMBL" id="LAZR01000342">
    <property type="protein sequence ID" value="KKN73502.1"/>
    <property type="molecule type" value="Genomic_DNA"/>
</dbReference>
<sequence>MKKISDWRKLAGKPHSFPAHLDQPTGPMQRNYPIVKIAANFTREGPVGSHAYDYAQFMKFVEKVKRVHELNPAVRISRGPFALHAVVRGMETPSEQRVRLVERRRALKQTLAYARGDKTRAGEKEAEALKALAVIQPLIGRKSRAKKRRKPK</sequence>
<comment type="caution">
    <text evidence="1">The sequence shown here is derived from an EMBL/GenBank/DDBJ whole genome shotgun (WGS) entry which is preliminary data.</text>
</comment>
<reference evidence="1" key="1">
    <citation type="journal article" date="2015" name="Nature">
        <title>Complex archaea that bridge the gap between prokaryotes and eukaryotes.</title>
        <authorList>
            <person name="Spang A."/>
            <person name="Saw J.H."/>
            <person name="Jorgensen S.L."/>
            <person name="Zaremba-Niedzwiedzka K."/>
            <person name="Martijn J."/>
            <person name="Lind A.E."/>
            <person name="van Eijk R."/>
            <person name="Schleper C."/>
            <person name="Guy L."/>
            <person name="Ettema T.J."/>
        </authorList>
    </citation>
    <scope>NUCLEOTIDE SEQUENCE</scope>
</reference>
<name>A0A0F9TF72_9ZZZZ</name>
<evidence type="ECO:0000313" key="1">
    <source>
        <dbReference type="EMBL" id="KKN73502.1"/>
    </source>
</evidence>
<organism evidence="1">
    <name type="scientific">marine sediment metagenome</name>
    <dbReference type="NCBI Taxonomy" id="412755"/>
    <lineage>
        <taxon>unclassified sequences</taxon>
        <taxon>metagenomes</taxon>
        <taxon>ecological metagenomes</taxon>
    </lineage>
</organism>
<accession>A0A0F9TF72</accession>
<protein>
    <submittedName>
        <fullName evidence="1">Uncharacterized protein</fullName>
    </submittedName>
</protein>
<gene>
    <name evidence="1" type="ORF">LCGC14_0399440</name>
</gene>
<proteinExistence type="predicted"/>